<dbReference type="InterPro" id="IPR036237">
    <property type="entry name" value="Xyl_isomerase-like_sf"/>
</dbReference>
<organism evidence="2 3">
    <name type="scientific">Rhizobium sullae</name>
    <name type="common">Rhizobium hedysari</name>
    <dbReference type="NCBI Taxonomy" id="50338"/>
    <lineage>
        <taxon>Bacteria</taxon>
        <taxon>Pseudomonadati</taxon>
        <taxon>Pseudomonadota</taxon>
        <taxon>Alphaproteobacteria</taxon>
        <taxon>Hyphomicrobiales</taxon>
        <taxon>Rhizobiaceae</taxon>
        <taxon>Rhizobium/Agrobacterium group</taxon>
        <taxon>Rhizobium</taxon>
    </lineage>
</organism>
<protein>
    <submittedName>
        <fullName evidence="2">TIM barrel protein</fullName>
    </submittedName>
</protein>
<dbReference type="EMBL" id="CP104145">
    <property type="protein sequence ID" value="UWU19330.1"/>
    <property type="molecule type" value="Genomic_DNA"/>
</dbReference>
<evidence type="ECO:0000313" key="2">
    <source>
        <dbReference type="EMBL" id="UWU19330.1"/>
    </source>
</evidence>
<dbReference type="PANTHER" id="PTHR12110:SF48">
    <property type="entry name" value="BLL3656 PROTEIN"/>
    <property type="match status" value="1"/>
</dbReference>
<evidence type="ECO:0000259" key="1">
    <source>
        <dbReference type="Pfam" id="PF01261"/>
    </source>
</evidence>
<dbReference type="Gene3D" id="3.20.20.150">
    <property type="entry name" value="Divalent-metal-dependent TIM barrel enzymes"/>
    <property type="match status" value="1"/>
</dbReference>
<evidence type="ECO:0000313" key="3">
    <source>
        <dbReference type="Proteomes" id="UP001060123"/>
    </source>
</evidence>
<dbReference type="RefSeq" id="WP_027513126.1">
    <property type="nucleotide sequence ID" value="NZ_CP104145.1"/>
</dbReference>
<dbReference type="Pfam" id="PF01261">
    <property type="entry name" value="AP_endonuc_2"/>
    <property type="match status" value="1"/>
</dbReference>
<dbReference type="SUPFAM" id="SSF51658">
    <property type="entry name" value="Xylose isomerase-like"/>
    <property type="match status" value="1"/>
</dbReference>
<accession>A0ABY5XXV5</accession>
<dbReference type="InterPro" id="IPR050312">
    <property type="entry name" value="IolE/XylAMocC-like"/>
</dbReference>
<reference evidence="2" key="1">
    <citation type="submission" date="2022-09" db="EMBL/GenBank/DDBJ databases">
        <title>Australian commercial rhizobial inoculants.</title>
        <authorList>
            <person name="Kohlmeier M.G."/>
            <person name="O'Hara G.W."/>
            <person name="Colombi E."/>
            <person name="Ramsay J.P."/>
            <person name="Terpolilli J."/>
        </authorList>
    </citation>
    <scope>NUCLEOTIDE SEQUENCE</scope>
    <source>
        <strain evidence="2">WSM1592</strain>
        <plasmid evidence="2">pWSM1592_2</plasmid>
    </source>
</reference>
<geneLocation type="plasmid" evidence="2 3">
    <name>pWSM1592_2</name>
</geneLocation>
<sequence>MTRLYALAFLTVADVGPVEAIRIAGEAGFDRVGLRILPAAASGEGPYPLLTDKALLAEARRAIADSGIRVGDVEIVRLKPQTKADEFVPFLECAAALGASNILVAGDDPEQARLTENFAAFAALASKYRLTADLEFMPWTAVQDATQAIAVVEAAAEPNGGVLADALHWDRSGRKASDLDAIPTRCVNYIQLCDAAKDYDPSDEALIRVARGERMMPGAGGIDLVSFIRSMPAEAPISVEVASRELAALHTPAQRAAMALKTARDVVARAGHGR</sequence>
<dbReference type="InterPro" id="IPR013022">
    <property type="entry name" value="Xyl_isomerase-like_TIM-brl"/>
</dbReference>
<proteinExistence type="predicted"/>
<gene>
    <name evidence="2" type="ORF">N2599_34390</name>
</gene>
<feature type="domain" description="Xylose isomerase-like TIM barrel" evidence="1">
    <location>
        <begin position="22"/>
        <end position="256"/>
    </location>
</feature>
<name>A0ABY5XXV5_RHISU</name>
<dbReference type="PANTHER" id="PTHR12110">
    <property type="entry name" value="HYDROXYPYRUVATE ISOMERASE"/>
    <property type="match status" value="1"/>
</dbReference>
<dbReference type="Proteomes" id="UP001060123">
    <property type="component" value="Plasmid pWSM1592_2"/>
</dbReference>
<keyword evidence="3" id="KW-1185">Reference proteome</keyword>
<keyword evidence="2" id="KW-0614">Plasmid</keyword>